<dbReference type="Gene3D" id="3.40.50.80">
    <property type="entry name" value="Nucleotide-binding domain of ferredoxin-NADP reductase (FNR) module"/>
    <property type="match status" value="1"/>
</dbReference>
<keyword evidence="12" id="KW-1185">Reference proteome</keyword>
<comment type="cofactor">
    <cofactor evidence="1">
        <name>FAD</name>
        <dbReference type="ChEBI" id="CHEBI:57692"/>
    </cofactor>
</comment>
<proteinExistence type="predicted"/>
<dbReference type="PRINTS" id="PR00410">
    <property type="entry name" value="PHEHYDRXLASE"/>
</dbReference>
<evidence type="ECO:0000256" key="6">
    <source>
        <dbReference type="ARBA" id="ARBA00023002"/>
    </source>
</evidence>
<organism evidence="11 12">
    <name type="scientific">Nocardioides panacihumi</name>
    <dbReference type="NCBI Taxonomy" id="400774"/>
    <lineage>
        <taxon>Bacteria</taxon>
        <taxon>Bacillati</taxon>
        <taxon>Actinomycetota</taxon>
        <taxon>Actinomycetes</taxon>
        <taxon>Propionibacteriales</taxon>
        <taxon>Nocardioidaceae</taxon>
        <taxon>Nocardioides</taxon>
    </lineage>
</organism>
<dbReference type="Pfam" id="PF00175">
    <property type="entry name" value="NAD_binding_1"/>
    <property type="match status" value="1"/>
</dbReference>
<keyword evidence="2" id="KW-0285">Flavoprotein</keyword>
<feature type="transmembrane region" description="Helical" evidence="9">
    <location>
        <begin position="74"/>
        <end position="93"/>
    </location>
</feature>
<feature type="transmembrane region" description="Helical" evidence="9">
    <location>
        <begin position="38"/>
        <end position="62"/>
    </location>
</feature>
<dbReference type="PANTHER" id="PTHR47354">
    <property type="entry name" value="NADH OXIDOREDUCTASE HCR"/>
    <property type="match status" value="1"/>
</dbReference>
<dbReference type="InterPro" id="IPR017927">
    <property type="entry name" value="FAD-bd_FR_type"/>
</dbReference>
<dbReference type="InterPro" id="IPR001433">
    <property type="entry name" value="OxRdtase_FAD/NAD-bd"/>
</dbReference>
<evidence type="ECO:0000256" key="4">
    <source>
        <dbReference type="ARBA" id="ARBA00022723"/>
    </source>
</evidence>
<evidence type="ECO:0000256" key="5">
    <source>
        <dbReference type="ARBA" id="ARBA00022827"/>
    </source>
</evidence>
<evidence type="ECO:0000313" key="11">
    <source>
        <dbReference type="EMBL" id="GAA1975317.1"/>
    </source>
</evidence>
<evidence type="ECO:0000256" key="8">
    <source>
        <dbReference type="ARBA" id="ARBA00023014"/>
    </source>
</evidence>
<dbReference type="InterPro" id="IPR013112">
    <property type="entry name" value="FAD-bd_8"/>
</dbReference>
<dbReference type="PANTHER" id="PTHR47354:SF8">
    <property type="entry name" value="1,2-PHENYLACETYL-COA EPOXIDASE, SUBUNIT E"/>
    <property type="match status" value="1"/>
</dbReference>
<keyword evidence="9" id="KW-0472">Membrane</keyword>
<name>A0ABP5D7E3_9ACTN</name>
<evidence type="ECO:0000256" key="1">
    <source>
        <dbReference type="ARBA" id="ARBA00001974"/>
    </source>
</evidence>
<keyword evidence="3" id="KW-0001">2Fe-2S</keyword>
<feature type="domain" description="FAD-binding FR-type" evidence="10">
    <location>
        <begin position="217"/>
        <end position="316"/>
    </location>
</feature>
<evidence type="ECO:0000256" key="3">
    <source>
        <dbReference type="ARBA" id="ARBA00022714"/>
    </source>
</evidence>
<dbReference type="EMBL" id="BAAAPB010000005">
    <property type="protein sequence ID" value="GAA1975317.1"/>
    <property type="molecule type" value="Genomic_DNA"/>
</dbReference>
<sequence length="441" mass="48295">MIPQRYTGPSAIGGLLVAYSLLWLIFRPAGEPLGPYVGQYVGALSVVLLSAALVLISSLPWVETWFDGIDRAAIWHRRMAITGLVLLALHIPLASSPIHSRWGGTLGAVAAWGLVALALWAILPRWQSVVPRPLRGPITSLKDAPVIAQVRRLFGGYDRWRQVHRLTGVLVAAAFLHGLLDGSPFPKSAVLRGSYVVAGGLGLAFYVYRELLAPFVRSLHDYEVESVTRVADDLVEIRLRPLGKPMNFVPGQFALVYLEAKDGWHRHPFTLASAPDEQHVRFTVKGLGDYTRSISELLEPGMPAVIGGPHGRFHHSKGTDRQVWIAGGVGVAPFLSWVRALDDGPPHGEVDLYYAYTGSPAAFAGELAAGVAEFEQVRLHLVDSAVDGRLTAQRILDAVTEPQRLSAFLCGPEAMLRDLQRGMRAGGVKARNIHREYFDWR</sequence>
<evidence type="ECO:0000256" key="2">
    <source>
        <dbReference type="ARBA" id="ARBA00022630"/>
    </source>
</evidence>
<evidence type="ECO:0000313" key="12">
    <source>
        <dbReference type="Proteomes" id="UP001500571"/>
    </source>
</evidence>
<dbReference type="PROSITE" id="PS51384">
    <property type="entry name" value="FAD_FR"/>
    <property type="match status" value="1"/>
</dbReference>
<dbReference type="RefSeq" id="WP_344048077.1">
    <property type="nucleotide sequence ID" value="NZ_BAAAPB010000005.1"/>
</dbReference>
<dbReference type="SUPFAM" id="SSF63380">
    <property type="entry name" value="Riboflavin synthase domain-like"/>
    <property type="match status" value="1"/>
</dbReference>
<keyword evidence="6" id="KW-0560">Oxidoreductase</keyword>
<feature type="transmembrane region" description="Helical" evidence="9">
    <location>
        <begin position="6"/>
        <end position="26"/>
    </location>
</feature>
<accession>A0ABP5D7E3</accession>
<keyword evidence="4" id="KW-0479">Metal-binding</keyword>
<keyword evidence="5" id="KW-0274">FAD</keyword>
<dbReference type="InterPro" id="IPR050415">
    <property type="entry name" value="MRET"/>
</dbReference>
<dbReference type="InterPro" id="IPR039261">
    <property type="entry name" value="FNR_nucleotide-bd"/>
</dbReference>
<keyword evidence="8" id="KW-0411">Iron-sulfur</keyword>
<feature type="transmembrane region" description="Helical" evidence="9">
    <location>
        <begin position="163"/>
        <end position="180"/>
    </location>
</feature>
<dbReference type="Pfam" id="PF08022">
    <property type="entry name" value="FAD_binding_8"/>
    <property type="match status" value="1"/>
</dbReference>
<keyword evidence="7" id="KW-0408">Iron</keyword>
<reference evidence="12" key="1">
    <citation type="journal article" date="2019" name="Int. J. Syst. Evol. Microbiol.">
        <title>The Global Catalogue of Microorganisms (GCM) 10K type strain sequencing project: providing services to taxonomists for standard genome sequencing and annotation.</title>
        <authorList>
            <consortium name="The Broad Institute Genomics Platform"/>
            <consortium name="The Broad Institute Genome Sequencing Center for Infectious Disease"/>
            <person name="Wu L."/>
            <person name="Ma J."/>
        </authorList>
    </citation>
    <scope>NUCLEOTIDE SEQUENCE [LARGE SCALE GENOMIC DNA]</scope>
    <source>
        <strain evidence="12">JCM 15309</strain>
    </source>
</reference>
<evidence type="ECO:0000256" key="9">
    <source>
        <dbReference type="SAM" id="Phobius"/>
    </source>
</evidence>
<dbReference type="Proteomes" id="UP001500571">
    <property type="component" value="Unassembled WGS sequence"/>
</dbReference>
<evidence type="ECO:0000259" key="10">
    <source>
        <dbReference type="PROSITE" id="PS51384"/>
    </source>
</evidence>
<protein>
    <recommendedName>
        <fullName evidence="10">FAD-binding FR-type domain-containing protein</fullName>
    </recommendedName>
</protein>
<dbReference type="Gene3D" id="2.40.30.10">
    <property type="entry name" value="Translation factors"/>
    <property type="match status" value="1"/>
</dbReference>
<feature type="transmembrane region" description="Helical" evidence="9">
    <location>
        <begin position="105"/>
        <end position="123"/>
    </location>
</feature>
<evidence type="ECO:0000256" key="7">
    <source>
        <dbReference type="ARBA" id="ARBA00023004"/>
    </source>
</evidence>
<gene>
    <name evidence="11" type="ORF">GCM10009798_40700</name>
</gene>
<keyword evidence="9" id="KW-1133">Transmembrane helix</keyword>
<dbReference type="SUPFAM" id="SSF52343">
    <property type="entry name" value="Ferredoxin reductase-like, C-terminal NADP-linked domain"/>
    <property type="match status" value="1"/>
</dbReference>
<comment type="caution">
    <text evidence="11">The sequence shown here is derived from an EMBL/GenBank/DDBJ whole genome shotgun (WGS) entry which is preliminary data.</text>
</comment>
<dbReference type="InterPro" id="IPR017938">
    <property type="entry name" value="Riboflavin_synthase-like_b-brl"/>
</dbReference>
<feature type="transmembrane region" description="Helical" evidence="9">
    <location>
        <begin position="189"/>
        <end position="208"/>
    </location>
</feature>
<keyword evidence="9" id="KW-0812">Transmembrane</keyword>
<dbReference type="CDD" id="cd06198">
    <property type="entry name" value="FNR_like_3"/>
    <property type="match status" value="1"/>
</dbReference>